<evidence type="ECO:0000256" key="9">
    <source>
        <dbReference type="ARBA" id="ARBA00022516"/>
    </source>
</evidence>
<keyword evidence="28" id="KW-0245">EGF-like domain</keyword>
<gene>
    <name evidence="32" type="primary">LOC111123664</name>
</gene>
<evidence type="ECO:0000256" key="24">
    <source>
        <dbReference type="ARBA" id="ARBA00036358"/>
    </source>
</evidence>
<dbReference type="CDD" id="cd09816">
    <property type="entry name" value="prostaglandin_endoperoxide_synthase"/>
    <property type="match status" value="1"/>
</dbReference>
<keyword evidence="16" id="KW-0492">Microsome</keyword>
<keyword evidence="29" id="KW-0812">Transmembrane</keyword>
<comment type="cofactor">
    <cofactor evidence="1">
        <name>heme b</name>
        <dbReference type="ChEBI" id="CHEBI:60344"/>
    </cofactor>
</comment>
<comment type="subcellular location">
    <subcellularLocation>
        <location evidence="3">Endoplasmic reticulum membrane</location>
    </subcellularLocation>
    <subcellularLocation>
        <location evidence="2">Microsome membrane</location>
    </subcellularLocation>
</comment>
<dbReference type="InterPro" id="IPR000742">
    <property type="entry name" value="EGF"/>
</dbReference>
<dbReference type="GO" id="GO:0020037">
    <property type="term" value="F:heme binding"/>
    <property type="evidence" value="ECO:0007669"/>
    <property type="project" value="InterPro"/>
</dbReference>
<keyword evidence="20" id="KW-0443">Lipid metabolism</keyword>
<evidence type="ECO:0000256" key="17">
    <source>
        <dbReference type="ARBA" id="ARBA00022964"/>
    </source>
</evidence>
<evidence type="ECO:0000256" key="20">
    <source>
        <dbReference type="ARBA" id="ARBA00023098"/>
    </source>
</evidence>
<feature type="transmembrane region" description="Helical" evidence="29">
    <location>
        <begin position="20"/>
        <end position="41"/>
    </location>
</feature>
<evidence type="ECO:0000256" key="29">
    <source>
        <dbReference type="SAM" id="Phobius"/>
    </source>
</evidence>
<dbReference type="SUPFAM" id="SSF57196">
    <property type="entry name" value="EGF/Laminin"/>
    <property type="match status" value="1"/>
</dbReference>
<keyword evidence="11" id="KW-0643">Prostaglandin biosynthesis</keyword>
<feature type="domain" description="EGF-like" evidence="30">
    <location>
        <begin position="41"/>
        <end position="78"/>
    </location>
</feature>
<evidence type="ECO:0000256" key="11">
    <source>
        <dbReference type="ARBA" id="ARBA00022585"/>
    </source>
</evidence>
<keyword evidence="10" id="KW-0575">Peroxidase</keyword>
<dbReference type="InterPro" id="IPR050783">
    <property type="entry name" value="Oxylipin_biosynth_metab"/>
</dbReference>
<dbReference type="PROSITE" id="PS50292">
    <property type="entry name" value="PEROXIDASE_3"/>
    <property type="match status" value="1"/>
</dbReference>
<dbReference type="RefSeq" id="XP_022321866.1">
    <property type="nucleotide sequence ID" value="XM_022466158.1"/>
</dbReference>
<dbReference type="GO" id="GO:0046872">
    <property type="term" value="F:metal ion binding"/>
    <property type="evidence" value="ECO:0007669"/>
    <property type="project" value="UniProtKB-KW"/>
</dbReference>
<organism evidence="31 32">
    <name type="scientific">Crassostrea virginica</name>
    <name type="common">Eastern oyster</name>
    <dbReference type="NCBI Taxonomy" id="6565"/>
    <lineage>
        <taxon>Eukaryota</taxon>
        <taxon>Metazoa</taxon>
        <taxon>Spiralia</taxon>
        <taxon>Lophotrochozoa</taxon>
        <taxon>Mollusca</taxon>
        <taxon>Bivalvia</taxon>
        <taxon>Autobranchia</taxon>
        <taxon>Pteriomorphia</taxon>
        <taxon>Ostreida</taxon>
        <taxon>Ostreoidea</taxon>
        <taxon>Ostreidae</taxon>
        <taxon>Crassostrea</taxon>
    </lineage>
</organism>
<keyword evidence="19 27" id="KW-0408">Iron</keyword>
<sequence length="608" mass="70258">MRIKLRQVPVHPNNQTTPFIMSNLLWKVIVLVTIIAPVIGYNNPCCSYPCENNGVCMTKGDSYSCDCANLDFYGKHCEIPTFTKKIKLFLKPNFETLHNLLTSYKWLWNIVNKVPFLSNYVMKKVYTIRSDMIDSPPTYTSEHEYITKEAYFNYSVYTRTLPPVPKDCPTPMGVWGKKELPPAEDIVKTFFVRKEFLPEPIGTSVLFPYFAQHFTHMFFKTDLKKGPQFQWGGHGVDASNVYGKDRDSENNLRSFKDGKLKSQMINGEEWPPLTSDAQVPMGYPKGMEKSQQYAMGHSFFGLLPGLFMYGAVWLREHNRVCDILKAEHPEWDDERLYQTAKLVIIGETIQIVIVDYVKHLSNYNFDLIFNPELLFDEQFQYQNRIALEFNHLYHWHPLMPDEFNITGTIYTLKDFMFHPEIVVKHGLSDFVDSLSKQRAGMFGPHNHGPYTVPVVAELIKHGRTLRLQSFNQYRKRFDMKPYKSFEALTGEKKMAKQLENFYGDVDAVEFYVGLIMEKRRANSVFGDSMVQIGAPYSVKGLMANPICSPKYWKPSTFGGEVGFNIVKSSSIRKLFCDNIKGKCPLVSFRVPDYVEGDVDQFLKQKLEL</sequence>
<evidence type="ECO:0000256" key="25">
    <source>
        <dbReference type="ARBA" id="ARBA00036409"/>
    </source>
</evidence>
<evidence type="ECO:0000256" key="22">
    <source>
        <dbReference type="ARBA" id="ARBA00035976"/>
    </source>
</evidence>
<feature type="binding site" description="axial binding residue" evidence="27">
    <location>
        <position position="396"/>
    </location>
    <ligand>
        <name>heme b</name>
        <dbReference type="ChEBI" id="CHEBI:60344"/>
    </ligand>
    <ligandPart>
        <name>Fe</name>
        <dbReference type="ChEBI" id="CHEBI:18248"/>
    </ligandPart>
</feature>
<keyword evidence="18" id="KW-0560">Oxidoreductase</keyword>
<evidence type="ECO:0000256" key="2">
    <source>
        <dbReference type="ARBA" id="ARBA00004524"/>
    </source>
</evidence>
<dbReference type="PROSITE" id="PS50026">
    <property type="entry name" value="EGF_3"/>
    <property type="match status" value="1"/>
</dbReference>
<keyword evidence="12 27" id="KW-0349">Heme</keyword>
<dbReference type="GO" id="GO:0004666">
    <property type="term" value="F:prostaglandin-endoperoxide synthase activity"/>
    <property type="evidence" value="ECO:0007669"/>
    <property type="project" value="UniProtKB-EC"/>
</dbReference>
<comment type="caution">
    <text evidence="28">Lacks conserved residue(s) required for the propagation of feature annotation.</text>
</comment>
<dbReference type="InterPro" id="IPR037120">
    <property type="entry name" value="Haem_peroxidase_sf_animal"/>
</dbReference>
<dbReference type="OrthoDB" id="823504at2759"/>
<dbReference type="Gene3D" id="1.10.640.10">
    <property type="entry name" value="Haem peroxidase domain superfamily, animal type"/>
    <property type="match status" value="1"/>
</dbReference>
<dbReference type="PANTHER" id="PTHR11903">
    <property type="entry name" value="PROSTAGLANDIN G/H SYNTHASE"/>
    <property type="match status" value="1"/>
</dbReference>
<dbReference type="GO" id="GO:0006979">
    <property type="term" value="P:response to oxidative stress"/>
    <property type="evidence" value="ECO:0007669"/>
    <property type="project" value="InterPro"/>
</dbReference>
<dbReference type="GO" id="GO:0043005">
    <property type="term" value="C:neuron projection"/>
    <property type="evidence" value="ECO:0007669"/>
    <property type="project" value="TreeGrafter"/>
</dbReference>
<evidence type="ECO:0000256" key="10">
    <source>
        <dbReference type="ARBA" id="ARBA00022559"/>
    </source>
</evidence>
<dbReference type="EC" id="1.14.99.1" evidence="7"/>
<evidence type="ECO:0000256" key="4">
    <source>
        <dbReference type="ARBA" id="ARBA00004702"/>
    </source>
</evidence>
<dbReference type="InterPro" id="IPR019791">
    <property type="entry name" value="Haem_peroxidase_animal"/>
</dbReference>
<comment type="subunit">
    <text evidence="6">Homodimer.</text>
</comment>
<protein>
    <recommendedName>
        <fullName evidence="7">prostaglandin-endoperoxide synthase</fullName>
        <ecNumber evidence="7">1.14.99.1</ecNumber>
    </recommendedName>
</protein>
<keyword evidence="8" id="KW-0644">Prostaglandin metabolism</keyword>
<dbReference type="SUPFAM" id="SSF48113">
    <property type="entry name" value="Heme-dependent peroxidases"/>
    <property type="match status" value="1"/>
</dbReference>
<keyword evidence="17" id="KW-0223">Dioxygenase</keyword>
<dbReference type="Pfam" id="PF03098">
    <property type="entry name" value="An_peroxidase"/>
    <property type="match status" value="1"/>
</dbReference>
<comment type="catalytic activity">
    <reaction evidence="24">
        <text>(9Z,12Z)-octadecadienoate + AH2 + O2 = (13S)-hydroxy-(9Z,11E)-octadecadienoate + A + H2O</text>
        <dbReference type="Rhea" id="RHEA:75451"/>
        <dbReference type="ChEBI" id="CHEBI:13193"/>
        <dbReference type="ChEBI" id="CHEBI:15377"/>
        <dbReference type="ChEBI" id="CHEBI:15379"/>
        <dbReference type="ChEBI" id="CHEBI:17499"/>
        <dbReference type="ChEBI" id="CHEBI:30245"/>
        <dbReference type="ChEBI" id="CHEBI:90850"/>
    </reaction>
    <physiologicalReaction direction="left-to-right" evidence="24">
        <dbReference type="Rhea" id="RHEA:75452"/>
    </physiologicalReaction>
</comment>
<reference evidence="32" key="1">
    <citation type="submission" date="2025-08" db="UniProtKB">
        <authorList>
            <consortium name="RefSeq"/>
        </authorList>
    </citation>
    <scope>IDENTIFICATION</scope>
    <source>
        <tissue evidence="32">Whole sample</tissue>
    </source>
</reference>
<proteinExistence type="inferred from homology"/>
<dbReference type="PRINTS" id="PR00457">
    <property type="entry name" value="ANPEROXIDASE"/>
</dbReference>
<evidence type="ECO:0000256" key="16">
    <source>
        <dbReference type="ARBA" id="ARBA00022848"/>
    </source>
</evidence>
<keyword evidence="29" id="KW-0472">Membrane</keyword>
<keyword evidence="14" id="KW-0256">Endoplasmic reticulum</keyword>
<evidence type="ECO:0000256" key="21">
    <source>
        <dbReference type="ARBA" id="ARBA00023160"/>
    </source>
</evidence>
<evidence type="ECO:0000256" key="18">
    <source>
        <dbReference type="ARBA" id="ARBA00023002"/>
    </source>
</evidence>
<comment type="catalytic activity">
    <reaction evidence="25">
        <text>(9Z,12Z)-octadecadienoate + AH2 + O2 = (13R)-hydroxy-(9Z,11E)-octadecadienoate + A + H2O</text>
        <dbReference type="Rhea" id="RHEA:75455"/>
        <dbReference type="ChEBI" id="CHEBI:13193"/>
        <dbReference type="ChEBI" id="CHEBI:15377"/>
        <dbReference type="ChEBI" id="CHEBI:15379"/>
        <dbReference type="ChEBI" id="CHEBI:17499"/>
        <dbReference type="ChEBI" id="CHEBI:30245"/>
        <dbReference type="ChEBI" id="CHEBI:136655"/>
    </reaction>
    <physiologicalReaction direction="left-to-right" evidence="25">
        <dbReference type="Rhea" id="RHEA:75456"/>
    </physiologicalReaction>
</comment>
<dbReference type="GO" id="GO:0005789">
    <property type="term" value="C:endoplasmic reticulum membrane"/>
    <property type="evidence" value="ECO:0007669"/>
    <property type="project" value="UniProtKB-SubCell"/>
</dbReference>
<keyword evidence="13 27" id="KW-0479">Metal-binding</keyword>
<evidence type="ECO:0000256" key="6">
    <source>
        <dbReference type="ARBA" id="ARBA00011738"/>
    </source>
</evidence>
<dbReference type="InterPro" id="IPR010255">
    <property type="entry name" value="Haem_peroxidase_sf"/>
</dbReference>
<evidence type="ECO:0000256" key="19">
    <source>
        <dbReference type="ARBA" id="ARBA00023004"/>
    </source>
</evidence>
<feature type="active site" description="For cyclooxygenase activity" evidence="26">
    <location>
        <position position="393"/>
    </location>
</feature>
<comment type="catalytic activity">
    <reaction evidence="22">
        <text>(9Z,12Z)-octadecadienoate + AH2 + O2 = (9S)-hydroxy-(10E,12Z)-octadecadienoate + A + H2O</text>
        <dbReference type="Rhea" id="RHEA:75459"/>
        <dbReference type="ChEBI" id="CHEBI:13193"/>
        <dbReference type="ChEBI" id="CHEBI:15377"/>
        <dbReference type="ChEBI" id="CHEBI:15379"/>
        <dbReference type="ChEBI" id="CHEBI:17499"/>
        <dbReference type="ChEBI" id="CHEBI:30245"/>
        <dbReference type="ChEBI" id="CHEBI:77852"/>
    </reaction>
    <physiologicalReaction direction="left-to-right" evidence="22">
        <dbReference type="Rhea" id="RHEA:75460"/>
    </physiologicalReaction>
</comment>
<dbReference type="GeneID" id="111123664"/>
<dbReference type="KEGG" id="cvn:111123664"/>
<evidence type="ECO:0000313" key="32">
    <source>
        <dbReference type="RefSeq" id="XP_022321866.1"/>
    </source>
</evidence>
<evidence type="ECO:0000256" key="26">
    <source>
        <dbReference type="PIRSR" id="PIRSR619791-1"/>
    </source>
</evidence>
<dbReference type="AlphaFoldDB" id="A0A8B8D4W5"/>
<keyword evidence="15" id="KW-0276">Fatty acid metabolism</keyword>
<evidence type="ECO:0000313" key="31">
    <source>
        <dbReference type="Proteomes" id="UP000694844"/>
    </source>
</evidence>
<dbReference type="Gene3D" id="2.10.25.10">
    <property type="entry name" value="Laminin"/>
    <property type="match status" value="1"/>
</dbReference>
<keyword evidence="29" id="KW-1133">Transmembrane helix</keyword>
<evidence type="ECO:0000256" key="12">
    <source>
        <dbReference type="ARBA" id="ARBA00022617"/>
    </source>
</evidence>
<evidence type="ECO:0000259" key="30">
    <source>
        <dbReference type="PROSITE" id="PS50026"/>
    </source>
</evidence>
<feature type="binding site" evidence="27">
    <location>
        <position position="129"/>
    </location>
    <ligand>
        <name>substrate</name>
    </ligand>
</feature>
<evidence type="ECO:0000256" key="3">
    <source>
        <dbReference type="ARBA" id="ARBA00004586"/>
    </source>
</evidence>
<comment type="catalytic activity">
    <reaction evidence="23">
        <text>(9Z,12Z)-octadecadienoate + AH2 + O2 = (9R)-hydroxy-(10E,12Z)-octadecadienoate + A + H2O</text>
        <dbReference type="Rhea" id="RHEA:75447"/>
        <dbReference type="ChEBI" id="CHEBI:13193"/>
        <dbReference type="ChEBI" id="CHEBI:15377"/>
        <dbReference type="ChEBI" id="CHEBI:15379"/>
        <dbReference type="ChEBI" id="CHEBI:17499"/>
        <dbReference type="ChEBI" id="CHEBI:30245"/>
        <dbReference type="ChEBI" id="CHEBI:77895"/>
    </reaction>
    <physiologicalReaction direction="left-to-right" evidence="23">
        <dbReference type="Rhea" id="RHEA:75448"/>
    </physiologicalReaction>
</comment>
<evidence type="ECO:0000256" key="1">
    <source>
        <dbReference type="ARBA" id="ARBA00001970"/>
    </source>
</evidence>
<evidence type="ECO:0000256" key="23">
    <source>
        <dbReference type="ARBA" id="ARBA00036313"/>
    </source>
</evidence>
<evidence type="ECO:0000256" key="8">
    <source>
        <dbReference type="ARBA" id="ARBA00022501"/>
    </source>
</evidence>
<name>A0A8B8D4W5_CRAVI</name>
<keyword evidence="31" id="KW-1185">Reference proteome</keyword>
<evidence type="ECO:0000256" key="5">
    <source>
        <dbReference type="ARBA" id="ARBA00008928"/>
    </source>
</evidence>
<evidence type="ECO:0000256" key="28">
    <source>
        <dbReference type="PROSITE-ProRule" id="PRU00076"/>
    </source>
</evidence>
<dbReference type="CDD" id="cd00054">
    <property type="entry name" value="EGF_CA"/>
    <property type="match status" value="1"/>
</dbReference>
<keyword evidence="21" id="KW-0275">Fatty acid biosynthesis</keyword>
<keyword evidence="9" id="KW-0444">Lipid biosynthesis</keyword>
<comment type="similarity">
    <text evidence="5">Belongs to the prostaglandin G/H synthase family.</text>
</comment>
<evidence type="ECO:0000256" key="13">
    <source>
        <dbReference type="ARBA" id="ARBA00022723"/>
    </source>
</evidence>
<dbReference type="GO" id="GO:0004601">
    <property type="term" value="F:peroxidase activity"/>
    <property type="evidence" value="ECO:0007669"/>
    <property type="project" value="UniProtKB-KW"/>
</dbReference>
<evidence type="ECO:0000256" key="14">
    <source>
        <dbReference type="ARBA" id="ARBA00022824"/>
    </source>
</evidence>
<evidence type="ECO:0000256" key="7">
    <source>
        <dbReference type="ARBA" id="ARBA00012440"/>
    </source>
</evidence>
<dbReference type="GO" id="GO:0016702">
    <property type="term" value="F:oxidoreductase activity, acting on single donors with incorporation of molecular oxygen, incorporation of two atoms of oxygen"/>
    <property type="evidence" value="ECO:0007669"/>
    <property type="project" value="TreeGrafter"/>
</dbReference>
<evidence type="ECO:0000256" key="27">
    <source>
        <dbReference type="PIRSR" id="PIRSR619791-2"/>
    </source>
</evidence>
<dbReference type="GO" id="GO:0019371">
    <property type="term" value="P:cyclooxygenase pathway"/>
    <property type="evidence" value="ECO:0007669"/>
    <property type="project" value="TreeGrafter"/>
</dbReference>
<dbReference type="Proteomes" id="UP000694844">
    <property type="component" value="Chromosome 3"/>
</dbReference>
<evidence type="ECO:0000256" key="15">
    <source>
        <dbReference type="ARBA" id="ARBA00022832"/>
    </source>
</evidence>
<dbReference type="PANTHER" id="PTHR11903:SF39">
    <property type="entry name" value="PROSTAGLANDIN G_H SYNTHASE 2-LIKE"/>
    <property type="match status" value="1"/>
</dbReference>
<accession>A0A8B8D4W5</accession>
<comment type="pathway">
    <text evidence="4">Lipid metabolism; prostaglandin biosynthesis.</text>
</comment>
<feature type="active site" description="Proton acceptor" evidence="26">
    <location>
        <position position="216"/>
    </location>
</feature>